<sequence>MASSARPEPMNSSPYHSKVKVSMTLAHQTFVAGKFVSGKMEMECRADKGLGIGIMMVELFATQGPGLPPSNAVQAHPRPGDPPLTQDYHQARRGISTFLFRIPLPSSAPSSISFGGDLARVRYELRATIGVVWKGEKRLVTCTRPIEVVESYEHDFSRQEPEGVVVGEFGKIWVHGKIVGGIIVAGESACVELQVKNHSTKKNSGLTLSLSRTLVLPGVKPAETSPLQISDVLTTIPFRGSDYIIYPGVEGIASLVFDVPKHARGVRGGMLEADESEGRTSQSLFEIRCILGVTINMGIGTKNIQLDIPVLIVHPAALPETLDETHNNPYAVPPIVPSPYLQSPYPHRAQPISPPLPVAYVDPVQHQVWLPLPQIHTPQPHQYFSPPIESVEPQYYFPPPPNVYIPSHLSPRPTSAGPGERDQHSYAGLGLVPEPVQHTQHLPPGPEPEEGKGERAARVTRHLRLSSRHRSVSPRSHRFPLPMPPVTQYPIAQPPTQAHIRNLPPAPVPVPPVLASENGLNGVVHSPRPFLSPKQSFHNSLPKSERVEQLERMAEEVERTTLNLSEDLPKVVENTSLPTECSGPDLPRVADGAAVPQIPVQSYMNRTLPVPPPPTRKTKDKEAPRPRVDTYFDIAPIPAISPTFTLPTVLAPSTVELEDGPPPKTPLAAVTPVKVPPLPQSGYAQLRGESGLDALEKRLLAEVGTRKVDATNERRPVWNILGVQPIKIPSREAQQDLEPLNDSAISSLTLAGGREEDERAGLSVSLGLHEGDGSLEVDGGHDSDEKTHRAGRSSVSGASRRNSKEGLREGERKKKKKREKDGEVHGSKTKRKAAASKGRVAAWLGEIDPEAPPMEELALPHSSDAPMKLPPFPKHGERSSAGSERPPPPVAHEDASASGKLPKPDIEEVTAFPNPRSSGFVPIGTFKHSKSPRQFKALERDATVIQEARLVTDLWSLESPAPLFEASIEPSPAGKNKDQPTRVSKNIISPARVSQSIRTGCKVSPPSISNAFDVLAASHHTSAAPMSSTKAPPSNNQISVKHEPPKIIDHPQPQPLLRAVCQPDPEVKYDVRSARGGRGGRVTAITSIWASQAASSDPKSKASPLIPSSPVKPVRTFIAEPKARDPPKAIAVPAVSDATKPASRAPVKSLLTASAPPHAHILENHEPKRADLMGRRPRPMVKSSSVPAVISSSHATPVLSSTASLARPSPEKARLPPVRVPPAVSEGRSDLMGRMTTQGAAKVPTPETKPEAARGDMAFGQARLRDLIKKYQGQAT</sequence>
<reference evidence="2" key="2">
    <citation type="submission" date="2021-10" db="EMBL/GenBank/DDBJ databases">
        <title>Phylogenomics reveals ancestral predisposition of the termite-cultivated fungus Termitomyces towards a domesticated lifestyle.</title>
        <authorList>
            <person name="Auxier B."/>
            <person name="Grum-Grzhimaylo A."/>
            <person name="Cardenas M.E."/>
            <person name="Lodge J.D."/>
            <person name="Laessoe T."/>
            <person name="Pedersen O."/>
            <person name="Smith M.E."/>
            <person name="Kuyper T.W."/>
            <person name="Franco-Molano E.A."/>
            <person name="Baroni T.J."/>
            <person name="Aanen D.K."/>
        </authorList>
    </citation>
    <scope>NUCLEOTIDE SEQUENCE</scope>
    <source>
        <strain evidence="2">D49</strain>
    </source>
</reference>
<evidence type="ECO:0008006" key="4">
    <source>
        <dbReference type="Google" id="ProtNLM"/>
    </source>
</evidence>
<organism evidence="2 3">
    <name type="scientific">Sphagnurus paluster</name>
    <dbReference type="NCBI Taxonomy" id="117069"/>
    <lineage>
        <taxon>Eukaryota</taxon>
        <taxon>Fungi</taxon>
        <taxon>Dikarya</taxon>
        <taxon>Basidiomycota</taxon>
        <taxon>Agaricomycotina</taxon>
        <taxon>Agaricomycetes</taxon>
        <taxon>Agaricomycetidae</taxon>
        <taxon>Agaricales</taxon>
        <taxon>Tricholomatineae</taxon>
        <taxon>Lyophyllaceae</taxon>
        <taxon>Sphagnurus</taxon>
    </lineage>
</organism>
<evidence type="ECO:0000313" key="2">
    <source>
        <dbReference type="EMBL" id="KAG5652607.1"/>
    </source>
</evidence>
<feature type="region of interest" description="Disordered" evidence="1">
    <location>
        <begin position="604"/>
        <end position="624"/>
    </location>
</feature>
<accession>A0A9P7GL24</accession>
<dbReference type="InterPro" id="IPR014752">
    <property type="entry name" value="Arrestin-like_C"/>
</dbReference>
<feature type="region of interest" description="Disordered" evidence="1">
    <location>
        <begin position="1020"/>
        <end position="1052"/>
    </location>
</feature>
<proteinExistence type="predicted"/>
<evidence type="ECO:0000313" key="3">
    <source>
        <dbReference type="Proteomes" id="UP000717328"/>
    </source>
</evidence>
<dbReference type="OrthoDB" id="298939at2759"/>
<reference evidence="2" key="1">
    <citation type="submission" date="2021-02" db="EMBL/GenBank/DDBJ databases">
        <authorList>
            <person name="Nieuwenhuis M."/>
            <person name="Van De Peppel L.J.J."/>
        </authorList>
    </citation>
    <scope>NUCLEOTIDE SEQUENCE</scope>
    <source>
        <strain evidence="2">D49</strain>
    </source>
</reference>
<dbReference type="Proteomes" id="UP000717328">
    <property type="component" value="Unassembled WGS sequence"/>
</dbReference>
<comment type="caution">
    <text evidence="2">The sequence shown here is derived from an EMBL/GenBank/DDBJ whole genome shotgun (WGS) entry which is preliminary data.</text>
</comment>
<name>A0A9P7GL24_9AGAR</name>
<keyword evidence="3" id="KW-1185">Reference proteome</keyword>
<dbReference type="AlphaFoldDB" id="A0A9P7GL24"/>
<feature type="region of interest" description="Disordered" evidence="1">
    <location>
        <begin position="406"/>
        <end position="485"/>
    </location>
</feature>
<feature type="compositionally biased region" description="Basic and acidic residues" evidence="1">
    <location>
        <begin position="778"/>
        <end position="788"/>
    </location>
</feature>
<feature type="compositionally biased region" description="Low complexity" evidence="1">
    <location>
        <begin position="1092"/>
        <end position="1104"/>
    </location>
</feature>
<feature type="region of interest" description="Disordered" evidence="1">
    <location>
        <begin position="1092"/>
        <end position="1111"/>
    </location>
</feature>
<feature type="compositionally biased region" description="Basic and acidic residues" evidence="1">
    <location>
        <begin position="1040"/>
        <end position="1049"/>
    </location>
</feature>
<dbReference type="EMBL" id="JABCKI010000112">
    <property type="protein sequence ID" value="KAG5652607.1"/>
    <property type="molecule type" value="Genomic_DNA"/>
</dbReference>
<dbReference type="Gene3D" id="2.60.40.640">
    <property type="match status" value="1"/>
</dbReference>
<gene>
    <name evidence="2" type="ORF">H0H81_004389</name>
</gene>
<feature type="compositionally biased region" description="Low complexity" evidence="1">
    <location>
        <begin position="1215"/>
        <end position="1224"/>
    </location>
</feature>
<feature type="compositionally biased region" description="Basic residues" evidence="1">
    <location>
        <begin position="458"/>
        <end position="478"/>
    </location>
</feature>
<evidence type="ECO:0000256" key="1">
    <source>
        <dbReference type="SAM" id="MobiDB-lite"/>
    </source>
</evidence>
<feature type="compositionally biased region" description="Basic and acidic residues" evidence="1">
    <location>
        <begin position="802"/>
        <end position="812"/>
    </location>
</feature>
<feature type="region of interest" description="Disordered" evidence="1">
    <location>
        <begin position="1200"/>
        <end position="1256"/>
    </location>
</feature>
<feature type="compositionally biased region" description="Polar residues" evidence="1">
    <location>
        <begin position="1020"/>
        <end position="1039"/>
    </location>
</feature>
<protein>
    <recommendedName>
        <fullName evidence="4">Arrestin-like N-terminal domain-containing protein</fullName>
    </recommendedName>
</protein>
<feature type="region of interest" description="Disordered" evidence="1">
    <location>
        <begin position="768"/>
        <end position="926"/>
    </location>
</feature>
<feature type="compositionally biased region" description="Polar residues" evidence="1">
    <location>
        <begin position="981"/>
        <end position="998"/>
    </location>
</feature>
<feature type="region of interest" description="Disordered" evidence="1">
    <location>
        <begin position="965"/>
        <end position="1000"/>
    </location>
</feature>